<keyword evidence="5" id="KW-1185">Reference proteome</keyword>
<dbReference type="Proteomes" id="UP001139721">
    <property type="component" value="Unassembled WGS sequence"/>
</dbReference>
<dbReference type="AlphaFoldDB" id="A0A9X2D023"/>
<evidence type="ECO:0000259" key="3">
    <source>
        <dbReference type="Pfam" id="PF13739"/>
    </source>
</evidence>
<evidence type="ECO:0000313" key="5">
    <source>
        <dbReference type="Proteomes" id="UP001139721"/>
    </source>
</evidence>
<dbReference type="Gene3D" id="3.30.565.40">
    <property type="entry name" value="Fervidobacterium nodosum Rt17-B1 like"/>
    <property type="match status" value="1"/>
</dbReference>
<evidence type="ECO:0000256" key="1">
    <source>
        <dbReference type="SAM" id="SignalP"/>
    </source>
</evidence>
<gene>
    <name evidence="4" type="ORF">LOX96_07390</name>
</gene>
<evidence type="ECO:0000259" key="2">
    <source>
        <dbReference type="Pfam" id="PF11738"/>
    </source>
</evidence>
<organism evidence="4 5">
    <name type="scientific">Legionella maioricensis</name>
    <dbReference type="NCBI Taxonomy" id="2896528"/>
    <lineage>
        <taxon>Bacteria</taxon>
        <taxon>Pseudomonadati</taxon>
        <taxon>Pseudomonadota</taxon>
        <taxon>Gammaproteobacteria</taxon>
        <taxon>Legionellales</taxon>
        <taxon>Legionellaceae</taxon>
        <taxon>Legionella</taxon>
    </lineage>
</organism>
<dbReference type="Gene3D" id="3.90.640.20">
    <property type="entry name" value="Heat-shock cognate protein, ATPase"/>
    <property type="match status" value="1"/>
</dbReference>
<dbReference type="Pfam" id="PF13739">
    <property type="entry name" value="PdaC"/>
    <property type="match status" value="1"/>
</dbReference>
<dbReference type="InterPro" id="IPR025303">
    <property type="entry name" value="PdaC"/>
</dbReference>
<dbReference type="InterPro" id="IPR037126">
    <property type="entry name" value="PdaC/RsiV-like_sf"/>
</dbReference>
<feature type="chain" id="PRO_5040824909" evidence="1">
    <location>
        <begin position="28"/>
        <end position="232"/>
    </location>
</feature>
<accession>A0A9X2D023</accession>
<evidence type="ECO:0000313" key="4">
    <source>
        <dbReference type="EMBL" id="MCL9683911.1"/>
    </source>
</evidence>
<feature type="domain" description="DUF3298" evidence="2">
    <location>
        <begin position="138"/>
        <end position="214"/>
    </location>
</feature>
<dbReference type="EMBL" id="JAJKBJ010000007">
    <property type="protein sequence ID" value="MCL9683911.1"/>
    <property type="molecule type" value="Genomic_DNA"/>
</dbReference>
<protein>
    <submittedName>
        <fullName evidence="4">DUF3298 and DUF4163 domain-containing protein</fullName>
    </submittedName>
</protein>
<feature type="domain" description="Deacetylase PdaC" evidence="3">
    <location>
        <begin position="34"/>
        <end position="121"/>
    </location>
</feature>
<feature type="signal peptide" evidence="1">
    <location>
        <begin position="1"/>
        <end position="27"/>
    </location>
</feature>
<name>A0A9X2D023_9GAMM</name>
<sequence>MMKYPSKCSLKICFSLGLLLNVAVVQAITPVTIKKETPDYILDIKYPQGFQSADVNSVIKNFIEKTQKQFMEELAEDANTPADAPGKTGLNITYSLPYKSKNALSVRFNVSIYHRGAAHPSNTVVVENFVAGHPVKLADLFISGANYLKPIAAFCNKAITAKKISDEKWINEGTKPVEKNYQVWSFNDKGIDIIFNNYQVAAYVYGEQTVAIPLATLSSMIKPKLSETVWSH</sequence>
<reference evidence="4" key="1">
    <citation type="submission" date="2021-11" db="EMBL/GenBank/DDBJ databases">
        <title>Legionella maioricencis sp. nov., a new species isolated from hot water samples in Mallorca.</title>
        <authorList>
            <person name="Crespi S."/>
            <person name="Drasar V."/>
            <person name="Salva-Serra F."/>
            <person name="Jaen-Luchoro D."/>
            <person name="Pineiro-Iglesias B."/>
            <person name="Aliaga F."/>
            <person name="Fernandez-Juarez V."/>
            <person name="Coll G."/>
            <person name="Moore E.R.B."/>
            <person name="Bennasar-Figueras A."/>
        </authorList>
    </citation>
    <scope>NUCLEOTIDE SEQUENCE</scope>
    <source>
        <strain evidence="4">HCPI-6</strain>
    </source>
</reference>
<proteinExistence type="predicted"/>
<dbReference type="InterPro" id="IPR021729">
    <property type="entry name" value="DUF3298"/>
</dbReference>
<dbReference type="Pfam" id="PF11738">
    <property type="entry name" value="DUF3298"/>
    <property type="match status" value="1"/>
</dbReference>
<keyword evidence="1" id="KW-0732">Signal</keyword>
<comment type="caution">
    <text evidence="4">The sequence shown here is derived from an EMBL/GenBank/DDBJ whole genome shotgun (WGS) entry which is preliminary data.</text>
</comment>